<dbReference type="Gene3D" id="3.90.79.10">
    <property type="entry name" value="Nucleoside Triphosphate Pyrophosphohydrolase"/>
    <property type="match status" value="1"/>
</dbReference>
<evidence type="ECO:0000259" key="2">
    <source>
        <dbReference type="PROSITE" id="PS51462"/>
    </source>
</evidence>
<name>A0ABU9K5X1_9BACI</name>
<keyword evidence="4" id="KW-1185">Reference proteome</keyword>
<comment type="caution">
    <text evidence="3">The sequence shown here is derived from an EMBL/GenBank/DDBJ whole genome shotgun (WGS) entry which is preliminary data.</text>
</comment>
<feature type="domain" description="Nudix hydrolase" evidence="2">
    <location>
        <begin position="1"/>
        <end position="125"/>
    </location>
</feature>
<organism evidence="3 4">
    <name type="scientific">Rossellomorea oryzaecorticis</name>
    <dbReference type="NCBI Taxonomy" id="1396505"/>
    <lineage>
        <taxon>Bacteria</taxon>
        <taxon>Bacillati</taxon>
        <taxon>Bacillota</taxon>
        <taxon>Bacilli</taxon>
        <taxon>Bacillales</taxon>
        <taxon>Bacillaceae</taxon>
        <taxon>Rossellomorea</taxon>
    </lineage>
</organism>
<dbReference type="PROSITE" id="PS51462">
    <property type="entry name" value="NUDIX"/>
    <property type="match status" value="1"/>
</dbReference>
<keyword evidence="1" id="KW-0378">Hydrolase</keyword>
<dbReference type="CDD" id="cd02883">
    <property type="entry name" value="NUDIX_Hydrolase"/>
    <property type="match status" value="1"/>
</dbReference>
<dbReference type="RefSeq" id="WP_341980758.1">
    <property type="nucleotide sequence ID" value="NZ_JBBYAF010000005.1"/>
</dbReference>
<evidence type="ECO:0000313" key="4">
    <source>
        <dbReference type="Proteomes" id="UP001389717"/>
    </source>
</evidence>
<accession>A0ABU9K5X1</accession>
<dbReference type="PRINTS" id="PR00502">
    <property type="entry name" value="NUDIXFAMILY"/>
</dbReference>
<dbReference type="SUPFAM" id="SSF55811">
    <property type="entry name" value="Nudix"/>
    <property type="match status" value="1"/>
</dbReference>
<evidence type="ECO:0000313" key="3">
    <source>
        <dbReference type="EMBL" id="MEL3971472.1"/>
    </source>
</evidence>
<proteinExistence type="predicted"/>
<reference evidence="3 4" key="1">
    <citation type="submission" date="2024-04" db="EMBL/GenBank/DDBJ databases">
        <title>Bacillus oryzaecorticis sp. nov., a moderately halophilic bacterium isolated from rice husks.</title>
        <authorList>
            <person name="Zhu H.-S."/>
        </authorList>
    </citation>
    <scope>NUCLEOTIDE SEQUENCE [LARGE SCALE GENOMIC DNA]</scope>
    <source>
        <strain evidence="3 4">ZC255</strain>
    </source>
</reference>
<gene>
    <name evidence="3" type="ORF">AAEO50_04190</name>
</gene>
<evidence type="ECO:0000256" key="1">
    <source>
        <dbReference type="ARBA" id="ARBA00022801"/>
    </source>
</evidence>
<dbReference type="InterPro" id="IPR020476">
    <property type="entry name" value="Nudix_hydrolase"/>
</dbReference>
<dbReference type="Proteomes" id="UP001389717">
    <property type="component" value="Unassembled WGS sequence"/>
</dbReference>
<dbReference type="InterPro" id="IPR015797">
    <property type="entry name" value="NUDIX_hydrolase-like_dom_sf"/>
</dbReference>
<protein>
    <submittedName>
        <fullName evidence="3">NUDIX domain-containing protein</fullName>
    </submittedName>
</protein>
<dbReference type="Pfam" id="PF00293">
    <property type="entry name" value="NUDIX"/>
    <property type="match status" value="1"/>
</dbReference>
<dbReference type="EMBL" id="JBBYAF010000005">
    <property type="protein sequence ID" value="MEL3971472.1"/>
    <property type="molecule type" value="Genomic_DNA"/>
</dbReference>
<sequence length="140" mass="16704">MVFVFHEKKLMLVDLEHRGWEFPGGHVEPGESPEETFAREALEEGCVEGVSEYLGCIIVDHNENLKWNETSKYPKVGYQVFYKMDIRHLHPFEKKHESHGRLFIDPTSVEDYYNEWNQLYEEILHIACTGRFKWKTGWKR</sequence>
<dbReference type="InterPro" id="IPR000086">
    <property type="entry name" value="NUDIX_hydrolase_dom"/>
</dbReference>